<evidence type="ECO:0000256" key="5">
    <source>
        <dbReference type="HAMAP-Rule" id="MF_00235"/>
    </source>
</evidence>
<comment type="subcellular location">
    <subcellularLocation>
        <location evidence="5 7">Cytoplasm</location>
    </subcellularLocation>
</comment>
<dbReference type="NCBIfam" id="NF011104">
    <property type="entry name" value="PRK14531.1"/>
    <property type="match status" value="1"/>
</dbReference>
<dbReference type="EMBL" id="CABFVH010000024">
    <property type="protein sequence ID" value="VUF13837.1"/>
    <property type="molecule type" value="Genomic_DNA"/>
</dbReference>
<dbReference type="EC" id="2.7.4.3" evidence="5 7"/>
<dbReference type="InterPro" id="IPR000850">
    <property type="entry name" value="Adenylat/UMP-CMP_kin"/>
</dbReference>
<evidence type="ECO:0000313" key="11">
    <source>
        <dbReference type="Proteomes" id="UP001055303"/>
    </source>
</evidence>
<feature type="region of interest" description="NMP" evidence="5">
    <location>
        <begin position="30"/>
        <end position="59"/>
    </location>
</feature>
<dbReference type="PROSITE" id="PS00113">
    <property type="entry name" value="ADENYLATE_KINASE"/>
    <property type="match status" value="1"/>
</dbReference>
<comment type="pathway">
    <text evidence="5">Purine metabolism; AMP biosynthesis via salvage pathway; AMP from ADP: step 1/1.</text>
</comment>
<sequence>MRMVLLGPPGAGKGTQATRIVARLGIPQLSTGEMLRSAVAAGSAIGLQVKAVMERGGLVPDDLVLEMVRQRICHPEARHGFILDGFPRTVAQAEALDVLLGDEGSALDAVIELQADLAVLVDRMAARVEEARSRDGAVRPDDNPTAFRVRLETYRRQTAPLSEYYGARGKLRLVDGMQPIDDVTRSVFSVLGLGAQPTR</sequence>
<keyword evidence="1 5" id="KW-0808">Transferase</keyword>
<evidence type="ECO:0000313" key="10">
    <source>
        <dbReference type="Proteomes" id="UP000401717"/>
    </source>
</evidence>
<reference evidence="8" key="2">
    <citation type="journal article" date="2021" name="Front. Microbiol.">
        <title>Comprehensive Comparative Genomics and Phenotyping of Methylobacterium Species.</title>
        <authorList>
            <person name="Alessa O."/>
            <person name="Ogura Y."/>
            <person name="Fujitani Y."/>
            <person name="Takami H."/>
            <person name="Hayashi T."/>
            <person name="Sahin N."/>
            <person name="Tani A."/>
        </authorList>
    </citation>
    <scope>NUCLEOTIDE SEQUENCE</scope>
    <source>
        <strain evidence="8">DSM 22415</strain>
    </source>
</reference>
<keyword evidence="11" id="KW-1185">Reference proteome</keyword>
<feature type="binding site" evidence="5">
    <location>
        <position position="127"/>
    </location>
    <ligand>
        <name>ATP</name>
        <dbReference type="ChEBI" id="CHEBI:30616"/>
    </ligand>
</feature>
<dbReference type="OrthoDB" id="9805030at2"/>
<reference evidence="8" key="3">
    <citation type="submission" date="2021-08" db="EMBL/GenBank/DDBJ databases">
        <authorList>
            <person name="Tani A."/>
            <person name="Ola A."/>
            <person name="Ogura Y."/>
            <person name="Katsura K."/>
            <person name="Hayashi T."/>
        </authorList>
    </citation>
    <scope>NUCLEOTIDE SEQUENCE</scope>
    <source>
        <strain evidence="8">DSM 22415</strain>
    </source>
</reference>
<dbReference type="InterPro" id="IPR006259">
    <property type="entry name" value="Adenyl_kin_sub"/>
</dbReference>
<feature type="binding site" evidence="5">
    <location>
        <position position="92"/>
    </location>
    <ligand>
        <name>AMP</name>
        <dbReference type="ChEBI" id="CHEBI:456215"/>
    </ligand>
</feature>
<comment type="catalytic activity">
    <reaction evidence="5 7">
        <text>AMP + ATP = 2 ADP</text>
        <dbReference type="Rhea" id="RHEA:12973"/>
        <dbReference type="ChEBI" id="CHEBI:30616"/>
        <dbReference type="ChEBI" id="CHEBI:456215"/>
        <dbReference type="ChEBI" id="CHEBI:456216"/>
        <dbReference type="EC" id="2.7.4.3"/>
    </reaction>
</comment>
<dbReference type="Proteomes" id="UP001055303">
    <property type="component" value="Unassembled WGS sequence"/>
</dbReference>
<evidence type="ECO:0000256" key="2">
    <source>
        <dbReference type="ARBA" id="ARBA00022727"/>
    </source>
</evidence>
<dbReference type="PRINTS" id="PR00094">
    <property type="entry name" value="ADENYLTKNASE"/>
</dbReference>
<dbReference type="PANTHER" id="PTHR23359">
    <property type="entry name" value="NUCLEOTIDE KINASE"/>
    <property type="match status" value="1"/>
</dbReference>
<feature type="binding site" evidence="5">
    <location>
        <position position="36"/>
    </location>
    <ligand>
        <name>AMP</name>
        <dbReference type="ChEBI" id="CHEBI:456215"/>
    </ligand>
</feature>
<dbReference type="InterPro" id="IPR027417">
    <property type="entry name" value="P-loop_NTPase"/>
</dbReference>
<comment type="function">
    <text evidence="5">Catalyzes the reversible transfer of the terminal phosphate group between ATP and AMP. Plays an important role in cellular energy homeostasis and in adenine nucleotide metabolism.</text>
</comment>
<keyword evidence="2 5" id="KW-0545">Nucleotide biosynthesis</keyword>
<dbReference type="NCBIfam" id="NF011100">
    <property type="entry name" value="PRK14527.1"/>
    <property type="match status" value="1"/>
</dbReference>
<dbReference type="NCBIfam" id="NF001381">
    <property type="entry name" value="PRK00279.1-3"/>
    <property type="match status" value="1"/>
</dbReference>
<protein>
    <recommendedName>
        <fullName evidence="5 7">Adenylate kinase</fullName>
        <shortName evidence="5">AK</shortName>
        <ecNumber evidence="5 7">2.7.4.3</ecNumber>
    </recommendedName>
    <alternativeName>
        <fullName evidence="5">ATP-AMP transphosphorylase</fullName>
    </alternativeName>
    <alternativeName>
        <fullName evidence="5">ATP:AMP phosphotransferase</fullName>
    </alternativeName>
    <alternativeName>
        <fullName evidence="5">Adenylate monophosphate kinase</fullName>
    </alternativeName>
</protein>
<comment type="subunit">
    <text evidence="5 7">Monomer.</text>
</comment>
<feature type="binding site" evidence="5">
    <location>
        <position position="139"/>
    </location>
    <ligand>
        <name>AMP</name>
        <dbReference type="ChEBI" id="CHEBI:456215"/>
    </ligand>
</feature>
<feature type="binding site" evidence="5">
    <location>
        <position position="31"/>
    </location>
    <ligand>
        <name>AMP</name>
        <dbReference type="ChEBI" id="CHEBI:456215"/>
    </ligand>
</feature>
<evidence type="ECO:0000313" key="8">
    <source>
        <dbReference type="EMBL" id="GJD55563.1"/>
    </source>
</evidence>
<dbReference type="NCBIfam" id="NF011105">
    <property type="entry name" value="PRK14532.1"/>
    <property type="match status" value="1"/>
</dbReference>
<gene>
    <name evidence="9" type="primary">adk_1</name>
    <name evidence="5" type="synonym">adk</name>
    <name evidence="8" type="ORF">IFDJLNFL_1450</name>
    <name evidence="9" type="ORF">MTDSW087_03544</name>
</gene>
<feature type="binding site" evidence="5">
    <location>
        <begin position="10"/>
        <end position="15"/>
    </location>
    <ligand>
        <name>ATP</name>
        <dbReference type="ChEBI" id="CHEBI:30616"/>
    </ligand>
</feature>
<feature type="binding site" evidence="5">
    <location>
        <begin position="57"/>
        <end position="59"/>
    </location>
    <ligand>
        <name>AMP</name>
        <dbReference type="ChEBI" id="CHEBI:456215"/>
    </ligand>
</feature>
<dbReference type="GO" id="GO:0044209">
    <property type="term" value="P:AMP salvage"/>
    <property type="evidence" value="ECO:0007669"/>
    <property type="project" value="UniProtKB-UniRule"/>
</dbReference>
<organism evidence="9 10">
    <name type="scientific">Methylobacterium dankookense</name>
    <dbReference type="NCBI Taxonomy" id="560405"/>
    <lineage>
        <taxon>Bacteria</taxon>
        <taxon>Pseudomonadati</taxon>
        <taxon>Pseudomonadota</taxon>
        <taxon>Alphaproteobacteria</taxon>
        <taxon>Hyphomicrobiales</taxon>
        <taxon>Methylobacteriaceae</taxon>
        <taxon>Methylobacterium</taxon>
    </lineage>
</organism>
<evidence type="ECO:0000313" key="9">
    <source>
        <dbReference type="EMBL" id="VUF13837.1"/>
    </source>
</evidence>
<dbReference type="GO" id="GO:0004017">
    <property type="term" value="F:AMP kinase activity"/>
    <property type="evidence" value="ECO:0007669"/>
    <property type="project" value="UniProtKB-UniRule"/>
</dbReference>
<dbReference type="UniPathway" id="UPA00588">
    <property type="reaction ID" value="UER00649"/>
</dbReference>
<name>A0A564G0S0_9HYPH</name>
<evidence type="ECO:0000256" key="4">
    <source>
        <dbReference type="ARBA" id="ARBA00022777"/>
    </source>
</evidence>
<evidence type="ECO:0000256" key="7">
    <source>
        <dbReference type="RuleBase" id="RU003331"/>
    </source>
</evidence>
<evidence type="ECO:0000256" key="3">
    <source>
        <dbReference type="ARBA" id="ARBA00022741"/>
    </source>
</evidence>
<dbReference type="GO" id="GO:0005524">
    <property type="term" value="F:ATP binding"/>
    <property type="evidence" value="ECO:0007669"/>
    <property type="project" value="UniProtKB-UniRule"/>
</dbReference>
<feature type="binding site" evidence="5">
    <location>
        <position position="178"/>
    </location>
    <ligand>
        <name>ATP</name>
        <dbReference type="ChEBI" id="CHEBI:30616"/>
    </ligand>
</feature>
<keyword evidence="5 7" id="KW-0067">ATP-binding</keyword>
<dbReference type="NCBIfam" id="TIGR01351">
    <property type="entry name" value="adk"/>
    <property type="match status" value="1"/>
</dbReference>
<dbReference type="GO" id="GO:0005737">
    <property type="term" value="C:cytoplasm"/>
    <property type="evidence" value="ECO:0007669"/>
    <property type="project" value="UniProtKB-SubCell"/>
</dbReference>
<dbReference type="CDD" id="cd01428">
    <property type="entry name" value="ADK"/>
    <property type="match status" value="1"/>
</dbReference>
<dbReference type="EMBL" id="BPQI01000033">
    <property type="protein sequence ID" value="GJD55563.1"/>
    <property type="molecule type" value="Genomic_DNA"/>
</dbReference>
<feature type="binding site" evidence="5">
    <location>
        <position position="150"/>
    </location>
    <ligand>
        <name>AMP</name>
        <dbReference type="ChEBI" id="CHEBI:456215"/>
    </ligand>
</feature>
<comment type="similarity">
    <text evidence="5 6">Belongs to the adenylate kinase family.</text>
</comment>
<reference evidence="9 10" key="1">
    <citation type="submission" date="2019-06" db="EMBL/GenBank/DDBJ databases">
        <authorList>
            <person name="Rodrigo-Torres L."/>
            <person name="Arahal R. D."/>
            <person name="Lucena T."/>
        </authorList>
    </citation>
    <scope>NUCLEOTIDE SEQUENCE [LARGE SCALE GENOMIC DNA]</scope>
    <source>
        <strain evidence="9 10">SW08-7</strain>
    </source>
</reference>
<accession>A0A564G0S0</accession>
<dbReference type="SUPFAM" id="SSF52540">
    <property type="entry name" value="P-loop containing nucleoside triphosphate hydrolases"/>
    <property type="match status" value="1"/>
</dbReference>
<dbReference type="Pfam" id="PF00406">
    <property type="entry name" value="ADK"/>
    <property type="match status" value="1"/>
</dbReference>
<keyword evidence="4 5" id="KW-0418">Kinase</keyword>
<dbReference type="AlphaFoldDB" id="A0A564G0S0"/>
<dbReference type="Proteomes" id="UP000401717">
    <property type="component" value="Unassembled WGS sequence"/>
</dbReference>
<evidence type="ECO:0000256" key="6">
    <source>
        <dbReference type="RuleBase" id="RU003330"/>
    </source>
</evidence>
<comment type="domain">
    <text evidence="5">Consists of three domains, a large central CORE domain and two small peripheral domains, NMPbind and LID, which undergo movements during catalysis. The LID domain closes over the site of phosphoryl transfer upon ATP binding. Assembling and dissambling the active center during each catalytic cycle provides an effective means to prevent ATP hydrolysis.</text>
</comment>
<dbReference type="InterPro" id="IPR033690">
    <property type="entry name" value="Adenylat_kinase_CS"/>
</dbReference>
<feature type="binding site" evidence="5">
    <location>
        <begin position="85"/>
        <end position="88"/>
    </location>
    <ligand>
        <name>AMP</name>
        <dbReference type="ChEBI" id="CHEBI:456215"/>
    </ligand>
</feature>
<comment type="caution">
    <text evidence="5">Lacks conserved residue(s) required for the propagation of feature annotation.</text>
</comment>
<dbReference type="RefSeq" id="WP_144766116.1">
    <property type="nucleotide sequence ID" value="NZ_BPQI01000033.1"/>
</dbReference>
<evidence type="ECO:0000256" key="1">
    <source>
        <dbReference type="ARBA" id="ARBA00022679"/>
    </source>
</evidence>
<dbReference type="Gene3D" id="3.40.50.300">
    <property type="entry name" value="P-loop containing nucleotide triphosphate hydrolases"/>
    <property type="match status" value="1"/>
</dbReference>
<dbReference type="HAMAP" id="MF_00235">
    <property type="entry name" value="Adenylate_kinase_Adk"/>
    <property type="match status" value="1"/>
</dbReference>
<proteinExistence type="inferred from homology"/>
<keyword evidence="5" id="KW-0963">Cytoplasm</keyword>
<keyword evidence="3 5" id="KW-0547">Nucleotide-binding</keyword>